<accession>A0A0C3HCF6</accession>
<dbReference type="Proteomes" id="UP000054321">
    <property type="component" value="Unassembled WGS sequence"/>
</dbReference>
<dbReference type="InParanoid" id="A0A0C3HCF6"/>
<feature type="non-terminal residue" evidence="1">
    <location>
        <position position="1"/>
    </location>
</feature>
<name>A0A0C3HCF6_OIDMZ</name>
<evidence type="ECO:0000313" key="2">
    <source>
        <dbReference type="Proteomes" id="UP000054321"/>
    </source>
</evidence>
<dbReference type="AlphaFoldDB" id="A0A0C3HCF6"/>
<keyword evidence="2" id="KW-1185">Reference proteome</keyword>
<proteinExistence type="predicted"/>
<protein>
    <submittedName>
        <fullName evidence="1">Uncharacterized protein</fullName>
    </submittedName>
</protein>
<organism evidence="1 2">
    <name type="scientific">Oidiodendron maius (strain Zn)</name>
    <dbReference type="NCBI Taxonomy" id="913774"/>
    <lineage>
        <taxon>Eukaryota</taxon>
        <taxon>Fungi</taxon>
        <taxon>Dikarya</taxon>
        <taxon>Ascomycota</taxon>
        <taxon>Pezizomycotina</taxon>
        <taxon>Leotiomycetes</taxon>
        <taxon>Leotiomycetes incertae sedis</taxon>
        <taxon>Myxotrichaceae</taxon>
        <taxon>Oidiodendron</taxon>
    </lineage>
</organism>
<gene>
    <name evidence="1" type="ORF">OIDMADRAFT_19003</name>
</gene>
<evidence type="ECO:0000313" key="1">
    <source>
        <dbReference type="EMBL" id="KIN00880.1"/>
    </source>
</evidence>
<reference evidence="1 2" key="1">
    <citation type="submission" date="2014-04" db="EMBL/GenBank/DDBJ databases">
        <authorList>
            <consortium name="DOE Joint Genome Institute"/>
            <person name="Kuo A."/>
            <person name="Martino E."/>
            <person name="Perotto S."/>
            <person name="Kohler A."/>
            <person name="Nagy L.G."/>
            <person name="Floudas D."/>
            <person name="Copeland A."/>
            <person name="Barry K.W."/>
            <person name="Cichocki N."/>
            <person name="Veneault-Fourrey C."/>
            <person name="LaButti K."/>
            <person name="Lindquist E.A."/>
            <person name="Lipzen A."/>
            <person name="Lundell T."/>
            <person name="Morin E."/>
            <person name="Murat C."/>
            <person name="Sun H."/>
            <person name="Tunlid A."/>
            <person name="Henrissat B."/>
            <person name="Grigoriev I.V."/>
            <person name="Hibbett D.S."/>
            <person name="Martin F."/>
            <person name="Nordberg H.P."/>
            <person name="Cantor M.N."/>
            <person name="Hua S.X."/>
        </authorList>
    </citation>
    <scope>NUCLEOTIDE SEQUENCE [LARGE SCALE GENOMIC DNA]</scope>
    <source>
        <strain evidence="1 2">Zn</strain>
    </source>
</reference>
<dbReference type="HOGENOM" id="CLU_1375156_0_0_1"/>
<dbReference type="EMBL" id="KN832876">
    <property type="protein sequence ID" value="KIN00880.1"/>
    <property type="molecule type" value="Genomic_DNA"/>
</dbReference>
<reference evidence="2" key="2">
    <citation type="submission" date="2015-01" db="EMBL/GenBank/DDBJ databases">
        <title>Evolutionary Origins and Diversification of the Mycorrhizal Mutualists.</title>
        <authorList>
            <consortium name="DOE Joint Genome Institute"/>
            <consortium name="Mycorrhizal Genomics Consortium"/>
            <person name="Kohler A."/>
            <person name="Kuo A."/>
            <person name="Nagy L.G."/>
            <person name="Floudas D."/>
            <person name="Copeland A."/>
            <person name="Barry K.W."/>
            <person name="Cichocki N."/>
            <person name="Veneault-Fourrey C."/>
            <person name="LaButti K."/>
            <person name="Lindquist E.A."/>
            <person name="Lipzen A."/>
            <person name="Lundell T."/>
            <person name="Morin E."/>
            <person name="Murat C."/>
            <person name="Riley R."/>
            <person name="Ohm R."/>
            <person name="Sun H."/>
            <person name="Tunlid A."/>
            <person name="Henrissat B."/>
            <person name="Grigoriev I.V."/>
            <person name="Hibbett D.S."/>
            <person name="Martin F."/>
        </authorList>
    </citation>
    <scope>NUCLEOTIDE SEQUENCE [LARGE SCALE GENOMIC DNA]</scope>
    <source>
        <strain evidence="2">Zn</strain>
    </source>
</reference>
<sequence>YLIPTRRVYVFVLTNTTSAVDMSDIVSRMYVQQMCDLLPPALIEAGAIDQWDQDTLLKRRGEYCESLARQMRIENMPALQMVELQDAAKDTPNAEHANIIGEYQNSKSRQVLTIVNLDDPDGRLGILFTGGTKSSSLMRFIRTGEGYRICSSSPDTDVRPVDRLGAWKTVEFGFSTQNGQVVSLTRQGLYLDDVFTRVG</sequence>